<feature type="region of interest" description="Disordered" evidence="1">
    <location>
        <begin position="1"/>
        <end position="37"/>
    </location>
</feature>
<sequence length="663" mass="70041">MATPPPPATGAAPPAAPAAPEAQPSVKDATASAPPKVNAPTILTSLHTLLRAHCQAHPSPTLPYLHPYAPLPPAPWKGKARADLPSADGQLETLRAMRDVVDGARGVLGRRDEVDRVRLARAMREVMTHESALLPLGTTLASLPPCKPTLDAVVPLPPAQLLSVLGERLGLQVFSEDSQFGLLRTSLTLAGSRFVVDVDLEMDAAEGDQTEPPTAVGTPAGGNTFGMSLMQTFPTTPTPAKVPPAEERGKVRLAKLTASHVTPAGDAGKSDWVAQALRTVLEEHLACYNSQGVRSKEVCYAACEAVEMALAELKALDELAEAAKGNDADLFQDLETLAAGVTRKAEDGAATRVYADTKASIYPSFRLLPDASRCANPAFRFRPMGRGENVPPPPQDDGMEPGTETMCRGAWLVELVDDNPCHSASGRGLVVRRPWLLAQKTEKEGQDDSAAASLASGIKVEGLLYQAALEEPRNASPALPLFPYTTIFIHKPEGMGQYWSLAEPGPDGYVVGRVGLPLSWQAFGRLTTAFRAQVVLNALFMSAFDPTKESNVGVNGANGDDAADDDGDIEMADLDAPPSSFPVTATLHSSSVRIAFPFPSAAAEPPTVTVELRPSHELPYVTASWDAEPGLGPEDSAKMDVAVKAGLEHIDAVQILARVLAAL</sequence>
<reference evidence="2" key="1">
    <citation type="journal article" date="2023" name="BMC Genomics">
        <title>Chromosome-level genome assemblies of Cutaneotrichosporon spp. (Trichosporonales, Basidiomycota) reveal imbalanced evolution between nucleotide sequences and chromosome synteny.</title>
        <authorList>
            <person name="Kobayashi Y."/>
            <person name="Kayamori A."/>
            <person name="Aoki K."/>
            <person name="Shiwa Y."/>
            <person name="Matsutani M."/>
            <person name="Fujita N."/>
            <person name="Sugita T."/>
            <person name="Iwasaki W."/>
            <person name="Tanaka N."/>
            <person name="Takashima M."/>
        </authorList>
    </citation>
    <scope>NUCLEOTIDE SEQUENCE</scope>
    <source>
        <strain evidence="2">HIS016</strain>
    </source>
</reference>
<dbReference type="EMBL" id="BTCM01000004">
    <property type="protein sequence ID" value="GMK57565.1"/>
    <property type="molecule type" value="Genomic_DNA"/>
</dbReference>
<evidence type="ECO:0000256" key="1">
    <source>
        <dbReference type="SAM" id="MobiDB-lite"/>
    </source>
</evidence>
<proteinExistence type="predicted"/>
<comment type="caution">
    <text evidence="2">The sequence shown here is derived from an EMBL/GenBank/DDBJ whole genome shotgun (WGS) entry which is preliminary data.</text>
</comment>
<keyword evidence="3" id="KW-1185">Reference proteome</keyword>
<reference evidence="2" key="2">
    <citation type="submission" date="2023-06" db="EMBL/GenBank/DDBJ databases">
        <authorList>
            <person name="Kobayashi Y."/>
            <person name="Kayamori A."/>
            <person name="Aoki K."/>
            <person name="Shiwa Y."/>
            <person name="Fujita N."/>
            <person name="Sugita T."/>
            <person name="Iwasaki W."/>
            <person name="Tanaka N."/>
            <person name="Takashima M."/>
        </authorList>
    </citation>
    <scope>NUCLEOTIDE SEQUENCE</scope>
    <source>
        <strain evidence="2">HIS016</strain>
    </source>
</reference>
<organism evidence="2 3">
    <name type="scientific">Cutaneotrichosporon spelunceum</name>
    <dbReference type="NCBI Taxonomy" id="1672016"/>
    <lineage>
        <taxon>Eukaryota</taxon>
        <taxon>Fungi</taxon>
        <taxon>Dikarya</taxon>
        <taxon>Basidiomycota</taxon>
        <taxon>Agaricomycotina</taxon>
        <taxon>Tremellomycetes</taxon>
        <taxon>Trichosporonales</taxon>
        <taxon>Trichosporonaceae</taxon>
        <taxon>Cutaneotrichosporon</taxon>
    </lineage>
</organism>
<protein>
    <submittedName>
        <fullName evidence="2">Uncharacterized protein</fullName>
    </submittedName>
</protein>
<dbReference type="AlphaFoldDB" id="A0AAD3TW51"/>
<feature type="compositionally biased region" description="Low complexity" evidence="1">
    <location>
        <begin position="9"/>
        <end position="24"/>
    </location>
</feature>
<evidence type="ECO:0000313" key="2">
    <source>
        <dbReference type="EMBL" id="GMK57565.1"/>
    </source>
</evidence>
<accession>A0AAD3TW51</accession>
<name>A0AAD3TW51_9TREE</name>
<evidence type="ECO:0000313" key="3">
    <source>
        <dbReference type="Proteomes" id="UP001222932"/>
    </source>
</evidence>
<gene>
    <name evidence="2" type="ORF">CspeluHIS016_0403990</name>
</gene>
<dbReference type="Proteomes" id="UP001222932">
    <property type="component" value="Unassembled WGS sequence"/>
</dbReference>